<reference evidence="1 2" key="1">
    <citation type="submission" date="2020-10" db="EMBL/GenBank/DDBJ databases">
        <title>Draft genome of Ramlibacter aquaticus LMG 30558.</title>
        <authorList>
            <person name="Props R."/>
        </authorList>
    </citation>
    <scope>NUCLEOTIDE SEQUENCE [LARGE SCALE GENOMIC DNA]</scope>
    <source>
        <strain evidence="1 2">LMG 30558</strain>
    </source>
</reference>
<comment type="caution">
    <text evidence="1">The sequence shown here is derived from an EMBL/GenBank/DDBJ whole genome shotgun (WGS) entry which is preliminary data.</text>
</comment>
<evidence type="ECO:0000313" key="2">
    <source>
        <dbReference type="Proteomes" id="UP000715965"/>
    </source>
</evidence>
<dbReference type="RefSeq" id="WP_193780790.1">
    <property type="nucleotide sequence ID" value="NZ_JADDOJ010000043.1"/>
</dbReference>
<dbReference type="Proteomes" id="UP000715965">
    <property type="component" value="Unassembled WGS sequence"/>
</dbReference>
<accession>A0ABR9SFZ4</accession>
<dbReference type="InterPro" id="IPR045471">
    <property type="entry name" value="DUF6494"/>
</dbReference>
<dbReference type="Pfam" id="PF20104">
    <property type="entry name" value="DUF6494"/>
    <property type="match status" value="1"/>
</dbReference>
<keyword evidence="2" id="KW-1185">Reference proteome</keyword>
<gene>
    <name evidence="1" type="ORF">IM725_11780</name>
</gene>
<evidence type="ECO:0000313" key="1">
    <source>
        <dbReference type="EMBL" id="MBE7941251.1"/>
    </source>
</evidence>
<organism evidence="1 2">
    <name type="scientific">Ramlibacter aquaticus</name>
    <dbReference type="NCBI Taxonomy" id="2780094"/>
    <lineage>
        <taxon>Bacteria</taxon>
        <taxon>Pseudomonadati</taxon>
        <taxon>Pseudomonadota</taxon>
        <taxon>Betaproteobacteria</taxon>
        <taxon>Burkholderiales</taxon>
        <taxon>Comamonadaceae</taxon>
        <taxon>Ramlibacter</taxon>
    </lineage>
</organism>
<sequence>MNEDELNISIRKFLKMVGVNSQREIEHAVARAVREGTITGTETLPARMTLEIAGLRLKAEFDGEIRLEPGAAP</sequence>
<dbReference type="EMBL" id="JADDOJ010000043">
    <property type="protein sequence ID" value="MBE7941251.1"/>
    <property type="molecule type" value="Genomic_DNA"/>
</dbReference>
<name>A0ABR9SFZ4_9BURK</name>
<protein>
    <submittedName>
        <fullName evidence="1">Uncharacterized protein</fullName>
    </submittedName>
</protein>
<proteinExistence type="predicted"/>